<dbReference type="PANTHER" id="PTHR47129">
    <property type="entry name" value="QUINONE OXIDOREDUCTASE 2"/>
    <property type="match status" value="1"/>
</dbReference>
<dbReference type="AlphaFoldDB" id="A0A917TYE7"/>
<dbReference type="Gene3D" id="3.90.25.10">
    <property type="entry name" value="UDP-galactose 4-epimerase, domain 1"/>
    <property type="match status" value="1"/>
</dbReference>
<proteinExistence type="predicted"/>
<reference evidence="2" key="2">
    <citation type="submission" date="2020-09" db="EMBL/GenBank/DDBJ databases">
        <authorList>
            <person name="Sun Q."/>
            <person name="Ohkuma M."/>
        </authorList>
    </citation>
    <scope>NUCLEOTIDE SEQUENCE</scope>
    <source>
        <strain evidence="2">JCM 19831</strain>
    </source>
</reference>
<feature type="domain" description="NAD(P)-binding" evidence="1">
    <location>
        <begin position="5"/>
        <end position="172"/>
    </location>
</feature>
<protein>
    <submittedName>
        <fullName evidence="2">NAD(P)-dependent oxidoreductase</fullName>
    </submittedName>
</protein>
<dbReference type="PANTHER" id="PTHR47129:SF1">
    <property type="entry name" value="NMRA-LIKE DOMAIN-CONTAINING PROTEIN"/>
    <property type="match status" value="1"/>
</dbReference>
<evidence type="ECO:0000313" key="3">
    <source>
        <dbReference type="Proteomes" id="UP000642070"/>
    </source>
</evidence>
<dbReference type="Proteomes" id="UP000642070">
    <property type="component" value="Unassembled WGS sequence"/>
</dbReference>
<dbReference type="InterPro" id="IPR016040">
    <property type="entry name" value="NAD(P)-bd_dom"/>
</dbReference>
<keyword evidence="3" id="KW-1185">Reference proteome</keyword>
<accession>A0A917TYE7</accession>
<name>A0A917TYE7_9ACTN</name>
<dbReference type="SUPFAM" id="SSF51735">
    <property type="entry name" value="NAD(P)-binding Rossmann-fold domains"/>
    <property type="match status" value="1"/>
</dbReference>
<sequence>MAVTGAAGALGGAVLRHLSGRAALVAVTRRPDAVAAAQVRHADFDDIGPAAFAGVDAALVVSTDHRDNARRIAQHRAAIDAAVAAGVRHVVYTSLIGCDGPPDLLNAAHRETEAHLRATGVPWTALRNNLYTEGLETARAAAAATGRHVTNAGSGAVSYVDRDHCAAVAAGVLLGAPAGVVAVKGEVALDAAALAARFAAQLGRPVEPVLLDDDAYRAHLLAGGAPPGLAEALVLLGRAIRAGGYA</sequence>
<dbReference type="EMBL" id="BMPI01000026">
    <property type="protein sequence ID" value="GGM43753.1"/>
    <property type="molecule type" value="Genomic_DNA"/>
</dbReference>
<evidence type="ECO:0000259" key="1">
    <source>
        <dbReference type="Pfam" id="PF13460"/>
    </source>
</evidence>
<organism evidence="2 3">
    <name type="scientific">Dactylosporangium sucinum</name>
    <dbReference type="NCBI Taxonomy" id="1424081"/>
    <lineage>
        <taxon>Bacteria</taxon>
        <taxon>Bacillati</taxon>
        <taxon>Actinomycetota</taxon>
        <taxon>Actinomycetes</taxon>
        <taxon>Micromonosporales</taxon>
        <taxon>Micromonosporaceae</taxon>
        <taxon>Dactylosporangium</taxon>
    </lineage>
</organism>
<dbReference type="InterPro" id="IPR036291">
    <property type="entry name" value="NAD(P)-bd_dom_sf"/>
</dbReference>
<reference evidence="2" key="1">
    <citation type="journal article" date="2014" name="Int. J. Syst. Evol. Microbiol.">
        <title>Complete genome sequence of Corynebacterium casei LMG S-19264T (=DSM 44701T), isolated from a smear-ripened cheese.</title>
        <authorList>
            <consortium name="US DOE Joint Genome Institute (JGI-PGF)"/>
            <person name="Walter F."/>
            <person name="Albersmeier A."/>
            <person name="Kalinowski J."/>
            <person name="Ruckert C."/>
        </authorList>
    </citation>
    <scope>NUCLEOTIDE SEQUENCE</scope>
    <source>
        <strain evidence="2">JCM 19831</strain>
    </source>
</reference>
<dbReference type="Gene3D" id="3.40.50.720">
    <property type="entry name" value="NAD(P)-binding Rossmann-like Domain"/>
    <property type="match status" value="1"/>
</dbReference>
<dbReference type="InterPro" id="IPR052718">
    <property type="entry name" value="NmrA-type_oxidoreductase"/>
</dbReference>
<gene>
    <name evidence="2" type="ORF">GCM10007977_051670</name>
</gene>
<dbReference type="Pfam" id="PF13460">
    <property type="entry name" value="NAD_binding_10"/>
    <property type="match status" value="1"/>
</dbReference>
<evidence type="ECO:0000313" key="2">
    <source>
        <dbReference type="EMBL" id="GGM43753.1"/>
    </source>
</evidence>
<comment type="caution">
    <text evidence="2">The sequence shown here is derived from an EMBL/GenBank/DDBJ whole genome shotgun (WGS) entry which is preliminary data.</text>
</comment>